<dbReference type="SUPFAM" id="SSF55945">
    <property type="entry name" value="TATA-box binding protein-like"/>
    <property type="match status" value="1"/>
</dbReference>
<dbReference type="RefSeq" id="WP_158041827.1">
    <property type="nucleotide sequence ID" value="NZ_JACCFV010000001.1"/>
</dbReference>
<dbReference type="Gene3D" id="3.30.310.20">
    <property type="entry name" value="DNA-3-methyladenine glycosylase AlkA, N-terminal domain"/>
    <property type="match status" value="1"/>
</dbReference>
<dbReference type="PANTHER" id="PTHR43003:SF13">
    <property type="entry name" value="DNA-3-METHYLADENINE GLYCOSYLASE 2"/>
    <property type="match status" value="1"/>
</dbReference>
<dbReference type="CDD" id="cd00056">
    <property type="entry name" value="ENDO3c"/>
    <property type="match status" value="1"/>
</dbReference>
<dbReference type="EMBL" id="WBJZ01000024">
    <property type="protein sequence ID" value="KAB1653278.1"/>
    <property type="molecule type" value="Genomic_DNA"/>
</dbReference>
<proteinExistence type="predicted"/>
<reference evidence="7 8" key="1">
    <citation type="submission" date="2019-09" db="EMBL/GenBank/DDBJ databases">
        <title>Phylogeny of genus Pseudoclavibacter and closely related genus.</title>
        <authorList>
            <person name="Li Y."/>
        </authorList>
    </citation>
    <scope>NUCLEOTIDE SEQUENCE [LARGE SCALE GENOMIC DNA]</scope>
    <source>
        <strain evidence="7 8">DSM 23821</strain>
    </source>
</reference>
<evidence type="ECO:0000259" key="6">
    <source>
        <dbReference type="SMART" id="SM01009"/>
    </source>
</evidence>
<dbReference type="SMART" id="SM00478">
    <property type="entry name" value="ENDO3c"/>
    <property type="match status" value="1"/>
</dbReference>
<sequence>MNAAPSETRIRLDVTTPFAALPLRRFLTAHAVPGLERFGPGSGWWTRRVDTPSGTAVVTVRLPAEDVPAVRSLTLPTIVRADEHDAVEAAVEAVRRALALDESTDADDAVLVDDPEVGPLVRARPGLRIPGAVDPAETALLVVLGQQVSLAAARTLQGRLVAWTAGMQRSAAVDGLVPSPDPAIVAEAHPAELRDALRVPVQRVRAIQSLAEALADGLDVGPGADIESTRRALLDLPGIGPWTVDYTAMRTLRDPDAFPASDLVLLGALGRPRPAEATRRAEAWRPHRSRATMHLWTAAAYA</sequence>
<dbReference type="SUPFAM" id="SSF48150">
    <property type="entry name" value="DNA-glycosylase"/>
    <property type="match status" value="1"/>
</dbReference>
<accession>A0A7J5BN14</accession>
<comment type="caution">
    <text evidence="7">The sequence shown here is derived from an EMBL/GenBank/DDBJ whole genome shotgun (WGS) entry which is preliminary data.</text>
</comment>
<gene>
    <name evidence="7" type="ORF">F8O01_15560</name>
</gene>
<dbReference type="Gene3D" id="1.10.1670.10">
    <property type="entry name" value="Helix-hairpin-Helix base-excision DNA repair enzymes (C-terminal)"/>
    <property type="match status" value="1"/>
</dbReference>
<dbReference type="InterPro" id="IPR051912">
    <property type="entry name" value="Alkylbase_DNA_Glycosylase/TA"/>
</dbReference>
<evidence type="ECO:0000256" key="3">
    <source>
        <dbReference type="ARBA" id="ARBA00022763"/>
    </source>
</evidence>
<evidence type="ECO:0000259" key="5">
    <source>
        <dbReference type="SMART" id="SM00478"/>
    </source>
</evidence>
<keyword evidence="4" id="KW-0234">DNA repair</keyword>
<dbReference type="SMART" id="SM01009">
    <property type="entry name" value="AlkA_N"/>
    <property type="match status" value="1"/>
</dbReference>
<evidence type="ECO:0000256" key="4">
    <source>
        <dbReference type="ARBA" id="ARBA00023204"/>
    </source>
</evidence>
<dbReference type="GO" id="GO:0032993">
    <property type="term" value="C:protein-DNA complex"/>
    <property type="evidence" value="ECO:0007669"/>
    <property type="project" value="TreeGrafter"/>
</dbReference>
<evidence type="ECO:0000313" key="7">
    <source>
        <dbReference type="EMBL" id="KAB1653278.1"/>
    </source>
</evidence>
<dbReference type="Proteomes" id="UP000467240">
    <property type="component" value="Unassembled WGS sequence"/>
</dbReference>
<dbReference type="GO" id="GO:0008725">
    <property type="term" value="F:DNA-3-methyladenine glycosylase activity"/>
    <property type="evidence" value="ECO:0007669"/>
    <property type="project" value="TreeGrafter"/>
</dbReference>
<dbReference type="GO" id="GO:0032131">
    <property type="term" value="F:alkylated DNA binding"/>
    <property type="evidence" value="ECO:0007669"/>
    <property type="project" value="TreeGrafter"/>
</dbReference>
<dbReference type="PANTHER" id="PTHR43003">
    <property type="entry name" value="DNA-3-METHYLADENINE GLYCOSYLASE"/>
    <property type="match status" value="1"/>
</dbReference>
<dbReference type="InterPro" id="IPR011257">
    <property type="entry name" value="DNA_glycosylase"/>
</dbReference>
<dbReference type="InterPro" id="IPR023170">
    <property type="entry name" value="HhH_base_excis_C"/>
</dbReference>
<evidence type="ECO:0000313" key="8">
    <source>
        <dbReference type="Proteomes" id="UP000467240"/>
    </source>
</evidence>
<organism evidence="7 8">
    <name type="scientific">Pseudoclavibacter chungangensis</name>
    <dbReference type="NCBI Taxonomy" id="587635"/>
    <lineage>
        <taxon>Bacteria</taxon>
        <taxon>Bacillati</taxon>
        <taxon>Actinomycetota</taxon>
        <taxon>Actinomycetes</taxon>
        <taxon>Micrococcales</taxon>
        <taxon>Microbacteriaceae</taxon>
        <taxon>Pseudoclavibacter</taxon>
    </lineage>
</organism>
<dbReference type="EC" id="3.2.2.21" evidence="2"/>
<dbReference type="AlphaFoldDB" id="A0A7J5BN14"/>
<dbReference type="GO" id="GO:0005737">
    <property type="term" value="C:cytoplasm"/>
    <property type="evidence" value="ECO:0007669"/>
    <property type="project" value="TreeGrafter"/>
</dbReference>
<dbReference type="Pfam" id="PF06029">
    <property type="entry name" value="AlkA_N"/>
    <property type="match status" value="1"/>
</dbReference>
<keyword evidence="3" id="KW-0227">DNA damage</keyword>
<dbReference type="OrthoDB" id="9811249at2"/>
<dbReference type="InterPro" id="IPR037046">
    <property type="entry name" value="AlkA_N_sf"/>
</dbReference>
<comment type="catalytic activity">
    <reaction evidence="1">
        <text>Hydrolysis of alkylated DNA, releasing 3-methyladenine, 3-methylguanine, 7-methylguanine and 7-methyladenine.</text>
        <dbReference type="EC" id="3.2.2.21"/>
    </reaction>
</comment>
<name>A0A7J5BN14_9MICO</name>
<feature type="domain" description="DNA-3-methyladenine glycosylase AlkA N-terminal" evidence="6">
    <location>
        <begin position="9"/>
        <end position="134"/>
    </location>
</feature>
<dbReference type="GO" id="GO:0006307">
    <property type="term" value="P:DNA alkylation repair"/>
    <property type="evidence" value="ECO:0007669"/>
    <property type="project" value="TreeGrafter"/>
</dbReference>
<evidence type="ECO:0000256" key="2">
    <source>
        <dbReference type="ARBA" id="ARBA00012000"/>
    </source>
</evidence>
<keyword evidence="8" id="KW-1185">Reference proteome</keyword>
<evidence type="ECO:0000256" key="1">
    <source>
        <dbReference type="ARBA" id="ARBA00000086"/>
    </source>
</evidence>
<dbReference type="GO" id="GO:0006285">
    <property type="term" value="P:base-excision repair, AP site formation"/>
    <property type="evidence" value="ECO:0007669"/>
    <property type="project" value="TreeGrafter"/>
</dbReference>
<feature type="domain" description="HhH-GPD" evidence="5">
    <location>
        <begin position="144"/>
        <end position="300"/>
    </location>
</feature>
<dbReference type="InterPro" id="IPR010316">
    <property type="entry name" value="AlkA_N"/>
</dbReference>
<dbReference type="GO" id="GO:0043916">
    <property type="term" value="F:DNA-7-methylguanine glycosylase activity"/>
    <property type="evidence" value="ECO:0007669"/>
    <property type="project" value="TreeGrafter"/>
</dbReference>
<dbReference type="InterPro" id="IPR003265">
    <property type="entry name" value="HhH-GPD_domain"/>
</dbReference>
<protein>
    <recommendedName>
        <fullName evidence="2">DNA-3-methyladenine glycosylase II</fullName>
        <ecNumber evidence="2">3.2.2.21</ecNumber>
    </recommendedName>
</protein>
<dbReference type="Gene3D" id="1.10.340.30">
    <property type="entry name" value="Hypothetical protein, domain 2"/>
    <property type="match status" value="1"/>
</dbReference>